<dbReference type="InterPro" id="IPR032716">
    <property type="entry name" value="ACC_epsilon"/>
</dbReference>
<reference evidence="1" key="1">
    <citation type="submission" date="2023-02" db="EMBL/GenBank/DDBJ databases">
        <title>Georgenia sp.10Sc9-8, isolated from a soil sample collected from the Taklamakan desert.</title>
        <authorList>
            <person name="Liu S."/>
        </authorList>
    </citation>
    <scope>NUCLEOTIDE SEQUENCE</scope>
    <source>
        <strain evidence="1">10Sc9-8</strain>
    </source>
</reference>
<gene>
    <name evidence="1" type="ORF">PU560_15655</name>
</gene>
<evidence type="ECO:0000313" key="1">
    <source>
        <dbReference type="EMBL" id="MDD9207891.1"/>
    </source>
</evidence>
<organism evidence="1 2">
    <name type="scientific">Georgenia halotolerans</name>
    <dbReference type="NCBI Taxonomy" id="3028317"/>
    <lineage>
        <taxon>Bacteria</taxon>
        <taxon>Bacillati</taxon>
        <taxon>Actinomycetota</taxon>
        <taxon>Actinomycetes</taxon>
        <taxon>Micrococcales</taxon>
        <taxon>Bogoriellaceae</taxon>
        <taxon>Georgenia</taxon>
    </lineage>
</organism>
<keyword evidence="2" id="KW-1185">Reference proteome</keyword>
<proteinExistence type="predicted"/>
<evidence type="ECO:0000313" key="2">
    <source>
        <dbReference type="Proteomes" id="UP001165561"/>
    </source>
</evidence>
<name>A0ABT5U0N7_9MICO</name>
<comment type="caution">
    <text evidence="1">The sequence shown here is derived from an EMBL/GenBank/DDBJ whole genome shotgun (WGS) entry which is preliminary data.</text>
</comment>
<dbReference type="EMBL" id="JARACI010001168">
    <property type="protein sequence ID" value="MDD9207891.1"/>
    <property type="molecule type" value="Genomic_DNA"/>
</dbReference>
<dbReference type="Pfam" id="PF13822">
    <property type="entry name" value="ACC_epsilon"/>
    <property type="match status" value="1"/>
</dbReference>
<dbReference type="Proteomes" id="UP001165561">
    <property type="component" value="Unassembled WGS sequence"/>
</dbReference>
<accession>A0ABT5U0N7</accession>
<protein>
    <submittedName>
        <fullName evidence="1">Acyl-CoA carboxylase subunit epsilon</fullName>
    </submittedName>
</protein>
<sequence length="101" mass="10310">MSAGSPEEAGWTPDGGDDAVVQALRAVPGTVTADGLPAVRVVRGEPDEIELAALVAGIVAHRAATDHEEAPRAADAWGDHGRLIGAAAAPGPGTWRWSARR</sequence>